<gene>
    <name evidence="2" type="ORF">POM88_002961</name>
</gene>
<dbReference type="PANTHER" id="PTHR31111">
    <property type="entry name" value="BNAA05G37150D PROTEIN-RELATED"/>
    <property type="match status" value="1"/>
</dbReference>
<comment type="caution">
    <text evidence="2">The sequence shown here is derived from an EMBL/GenBank/DDBJ whole genome shotgun (WGS) entry which is preliminary data.</text>
</comment>
<dbReference type="Pfam" id="PF08268">
    <property type="entry name" value="FBA_3"/>
    <property type="match status" value="1"/>
</dbReference>
<dbReference type="Proteomes" id="UP001237642">
    <property type="component" value="Unassembled WGS sequence"/>
</dbReference>
<evidence type="ECO:0000313" key="2">
    <source>
        <dbReference type="EMBL" id="KAK1403356.1"/>
    </source>
</evidence>
<reference evidence="2" key="1">
    <citation type="submission" date="2023-02" db="EMBL/GenBank/DDBJ databases">
        <title>Genome of toxic invasive species Heracleum sosnowskyi carries increased number of genes despite the absence of recent whole-genome duplications.</title>
        <authorList>
            <person name="Schelkunov M."/>
            <person name="Shtratnikova V."/>
            <person name="Makarenko M."/>
            <person name="Klepikova A."/>
            <person name="Omelchenko D."/>
            <person name="Novikova G."/>
            <person name="Obukhova E."/>
            <person name="Bogdanov V."/>
            <person name="Penin A."/>
            <person name="Logacheva M."/>
        </authorList>
    </citation>
    <scope>NUCLEOTIDE SEQUENCE</scope>
    <source>
        <strain evidence="2">Hsosn_3</strain>
        <tissue evidence="2">Leaf</tissue>
    </source>
</reference>
<protein>
    <submittedName>
        <fullName evidence="2">F-box domain-containing protein</fullName>
    </submittedName>
</protein>
<proteinExistence type="predicted"/>
<evidence type="ECO:0000313" key="3">
    <source>
        <dbReference type="Proteomes" id="UP001237642"/>
    </source>
</evidence>
<dbReference type="PANTHER" id="PTHR31111:SF136">
    <property type="entry name" value="F-BOX ASSOCIATED DOMAIN-CONTAINING PROTEIN"/>
    <property type="match status" value="1"/>
</dbReference>
<reference evidence="2" key="2">
    <citation type="submission" date="2023-05" db="EMBL/GenBank/DDBJ databases">
        <authorList>
            <person name="Schelkunov M.I."/>
        </authorList>
    </citation>
    <scope>NUCLEOTIDE SEQUENCE</scope>
    <source>
        <strain evidence="2">Hsosn_3</strain>
        <tissue evidence="2">Leaf</tissue>
    </source>
</reference>
<accession>A0AAD8JGP4</accession>
<dbReference type="InterPro" id="IPR017451">
    <property type="entry name" value="F-box-assoc_interact_dom"/>
</dbReference>
<evidence type="ECO:0000259" key="1">
    <source>
        <dbReference type="Pfam" id="PF08268"/>
    </source>
</evidence>
<dbReference type="EMBL" id="JAUIZM010000001">
    <property type="protein sequence ID" value="KAK1403356.1"/>
    <property type="molecule type" value="Genomic_DNA"/>
</dbReference>
<feature type="domain" description="F-box associated beta-propeller type 3" evidence="1">
    <location>
        <begin position="4"/>
        <end position="235"/>
    </location>
</feature>
<keyword evidence="3" id="KW-1185">Reference proteome</keyword>
<dbReference type="InterPro" id="IPR013187">
    <property type="entry name" value="F-box-assoc_dom_typ3"/>
</dbReference>
<name>A0AAD8JGP4_9APIA</name>
<dbReference type="NCBIfam" id="TIGR01640">
    <property type="entry name" value="F_box_assoc_1"/>
    <property type="match status" value="1"/>
</dbReference>
<organism evidence="2 3">
    <name type="scientific">Heracleum sosnowskyi</name>
    <dbReference type="NCBI Taxonomy" id="360622"/>
    <lineage>
        <taxon>Eukaryota</taxon>
        <taxon>Viridiplantae</taxon>
        <taxon>Streptophyta</taxon>
        <taxon>Embryophyta</taxon>
        <taxon>Tracheophyta</taxon>
        <taxon>Spermatophyta</taxon>
        <taxon>Magnoliopsida</taxon>
        <taxon>eudicotyledons</taxon>
        <taxon>Gunneridae</taxon>
        <taxon>Pentapetalae</taxon>
        <taxon>asterids</taxon>
        <taxon>campanulids</taxon>
        <taxon>Apiales</taxon>
        <taxon>Apiaceae</taxon>
        <taxon>Apioideae</taxon>
        <taxon>apioid superclade</taxon>
        <taxon>Tordylieae</taxon>
        <taxon>Tordyliinae</taxon>
        <taxon>Heracleum</taxon>
    </lineage>
</organism>
<sequence>MYQNNETYLWNPATKQSKLLPVYTIRQSDDIYSFSFGFGFDPMSNDFKVVKVVAFHRGFIRAEINSTNRNVWRELETNAMKISMYISFDVCLNGYLYCTWSCGLMTRSCGLMTFDLNKEVFDYDIDYPANVQKTTDTEINYFESCITKLKDSIAVITFYSNDAYDTTIHLWSLDDACLPPGIKGSWSLISSFVLYGINTVYGYLNGSDNILVKDYNHNLYLYNLGSKETEKVPIKIHSHEIFEYKESMV</sequence>
<dbReference type="AlphaFoldDB" id="A0AAD8JGP4"/>